<dbReference type="RefSeq" id="WP_172272811.1">
    <property type="nucleotide sequence ID" value="NZ_JABKKF010000001.1"/>
</dbReference>
<dbReference type="InterPro" id="IPR021958">
    <property type="entry name" value="DUF3575"/>
</dbReference>
<evidence type="ECO:0000313" key="2">
    <source>
        <dbReference type="Proteomes" id="UP000714420"/>
    </source>
</evidence>
<accession>A0ABX2AK24</accession>
<dbReference type="Proteomes" id="UP000714420">
    <property type="component" value="Unassembled WGS sequence"/>
</dbReference>
<sequence>MPHTHIKYITFDFPALRKFVLLSFLFAFISKTAGTGYTAERMESRIIFHVNRYDIDPQFSGNSKSLNDISRFIEKAIADSTIEIKEIVFCGYASPEGPRLFNRQLSEKRMHAIEKYVTQRTETSVIGSMTHKNDIIDLSLLGSVIESSDIPHRRQALEILNDTADNRPPSERIKRLRQFNRGLLWKEIKPLLNDFRYASVTFIYIKKSPVVKPFNEVADTTPDMAGKHTGENVDTQQDIVPATDTVQTTGTKKQTARRPLYVSLKSNMLYDALLIPSIGAEVYLGKMVSLNANWSYAWWKSDRHHNYWRYYGGDIALRRWFGQRAAEKPLTGHHIGLYAQILTYDFELGGKGQMGNKYNYGGGIEYGFSLPIRQRINIDLTIGAGYLGGEYYEYKPIDGHYVWQATKQRHWFGPAKAEVSLVWLIGYGNRNKQKGDSE</sequence>
<proteinExistence type="predicted"/>
<comment type="caution">
    <text evidence="1">The sequence shown here is derived from an EMBL/GenBank/DDBJ whole genome shotgun (WGS) entry which is preliminary data.</text>
</comment>
<organism evidence="1 2">
    <name type="scientific">Xylanibacter muris</name>
    <dbReference type="NCBI Taxonomy" id="2736290"/>
    <lineage>
        <taxon>Bacteria</taxon>
        <taxon>Pseudomonadati</taxon>
        <taxon>Bacteroidota</taxon>
        <taxon>Bacteroidia</taxon>
        <taxon>Bacteroidales</taxon>
        <taxon>Prevotellaceae</taxon>
        <taxon>Xylanibacter</taxon>
    </lineage>
</organism>
<evidence type="ECO:0000313" key="1">
    <source>
        <dbReference type="EMBL" id="NPD91080.1"/>
    </source>
</evidence>
<dbReference type="Pfam" id="PF12099">
    <property type="entry name" value="DUF3575"/>
    <property type="match status" value="1"/>
</dbReference>
<reference evidence="1 2" key="1">
    <citation type="submission" date="2020-05" db="EMBL/GenBank/DDBJ databases">
        <title>Distinct polysaccharide utilization as determinants for interspecies competition between intestinal Prevotella spp.</title>
        <authorList>
            <person name="Galvez E.J.C."/>
            <person name="Iljazovic A."/>
            <person name="Strowig T."/>
        </authorList>
    </citation>
    <scope>NUCLEOTIDE SEQUENCE [LARGE SCALE GENOMIC DNA]</scope>
    <source>
        <strain evidence="1 2">PMUR</strain>
    </source>
</reference>
<dbReference type="InterPro" id="IPR036737">
    <property type="entry name" value="OmpA-like_sf"/>
</dbReference>
<dbReference type="Gene3D" id="3.30.1330.60">
    <property type="entry name" value="OmpA-like domain"/>
    <property type="match status" value="1"/>
</dbReference>
<dbReference type="EMBL" id="JABKKF010000001">
    <property type="protein sequence ID" value="NPD91080.1"/>
    <property type="molecule type" value="Genomic_DNA"/>
</dbReference>
<gene>
    <name evidence="1" type="ORF">HPS56_01670</name>
</gene>
<name>A0ABX2AK24_9BACT</name>
<keyword evidence="2" id="KW-1185">Reference proteome</keyword>
<protein>
    <submittedName>
        <fullName evidence="1">DUF3575 domain-containing protein</fullName>
    </submittedName>
</protein>